<dbReference type="Proteomes" id="UP000315440">
    <property type="component" value="Unassembled WGS sequence"/>
</dbReference>
<name>A0A5C5ZHS4_9BACT</name>
<keyword evidence="1" id="KW-0378">Hydrolase</keyword>
<dbReference type="GO" id="GO:0016787">
    <property type="term" value="F:hydrolase activity"/>
    <property type="evidence" value="ECO:0007669"/>
    <property type="project" value="UniProtKB-KW"/>
</dbReference>
<keyword evidence="2" id="KW-1185">Reference proteome</keyword>
<dbReference type="EMBL" id="SJPQ01000004">
    <property type="protein sequence ID" value="TWT86665.1"/>
    <property type="molecule type" value="Genomic_DNA"/>
</dbReference>
<proteinExistence type="predicted"/>
<gene>
    <name evidence="1" type="ORF">Mal64_34940</name>
</gene>
<dbReference type="AlphaFoldDB" id="A0A5C5ZHS4"/>
<comment type="caution">
    <text evidence="1">The sequence shown here is derived from an EMBL/GenBank/DDBJ whole genome shotgun (WGS) entry which is preliminary data.</text>
</comment>
<dbReference type="SUPFAM" id="SSF101478">
    <property type="entry name" value="ADP-ribosylglycohydrolase"/>
    <property type="match status" value="1"/>
</dbReference>
<evidence type="ECO:0000313" key="2">
    <source>
        <dbReference type="Proteomes" id="UP000315440"/>
    </source>
</evidence>
<evidence type="ECO:0000313" key="1">
    <source>
        <dbReference type="EMBL" id="TWT86665.1"/>
    </source>
</evidence>
<dbReference type="InterPro" id="IPR036705">
    <property type="entry name" value="Ribosyl_crysJ1_sf"/>
</dbReference>
<sequence length="410" mass="45149">MALLIVVAASTAGAEQVRRIAVDEYVDKMQAGWLGQMAGVGWGFPTEFQSLGKIVPEDDVPEWTPDTINQFDQDDLYVEMTFLRTLELHGLDCSIRQAGIDFANSRYRLWHANEAGRDNLRRGIAPPGSGHPRFNGHADDIDYQIEADYSGLIAPGMPQVVVDLGDKFGRLMNYGDGVYGGQFVGGMYAEAFFETDVHRLIDAGLRCVPPQSGYAEMVRDVVAWHRQNPRDWQATWREVEAKYHSDPRHSRKLCSGHGGEGHFSIDVKLNGAYILIGMLYGEGDLDQTMVIAMRCGQDSDCNPSNAGGILFTTVGRKALPERFASALDTETPFSHTAYSFDGLVEASLALARQAVVAQGGRIERDAQGDEQFVLPITAPRPSKLVSSYSPEPIGHPYFTKEEMAQISPAE</sequence>
<protein>
    <submittedName>
        <fullName evidence="1">ADP-ribosylglycohydrolase</fullName>
    </submittedName>
</protein>
<dbReference type="Gene3D" id="1.10.4080.10">
    <property type="entry name" value="ADP-ribosylation/Crystallin J1"/>
    <property type="match status" value="1"/>
</dbReference>
<dbReference type="InterPro" id="IPR005502">
    <property type="entry name" value="Ribosyl_crysJ1"/>
</dbReference>
<organism evidence="1 2">
    <name type="scientific">Pseudobythopirellula maris</name>
    <dbReference type="NCBI Taxonomy" id="2527991"/>
    <lineage>
        <taxon>Bacteria</taxon>
        <taxon>Pseudomonadati</taxon>
        <taxon>Planctomycetota</taxon>
        <taxon>Planctomycetia</taxon>
        <taxon>Pirellulales</taxon>
        <taxon>Lacipirellulaceae</taxon>
        <taxon>Pseudobythopirellula</taxon>
    </lineage>
</organism>
<accession>A0A5C5ZHS4</accession>
<dbReference type="Pfam" id="PF03747">
    <property type="entry name" value="ADP_ribosyl_GH"/>
    <property type="match status" value="1"/>
</dbReference>
<reference evidence="1 2" key="1">
    <citation type="submission" date="2019-02" db="EMBL/GenBank/DDBJ databases">
        <title>Deep-cultivation of Planctomycetes and their phenomic and genomic characterization uncovers novel biology.</title>
        <authorList>
            <person name="Wiegand S."/>
            <person name="Jogler M."/>
            <person name="Boedeker C."/>
            <person name="Pinto D."/>
            <person name="Vollmers J."/>
            <person name="Rivas-Marin E."/>
            <person name="Kohn T."/>
            <person name="Peeters S.H."/>
            <person name="Heuer A."/>
            <person name="Rast P."/>
            <person name="Oberbeckmann S."/>
            <person name="Bunk B."/>
            <person name="Jeske O."/>
            <person name="Meyerdierks A."/>
            <person name="Storesund J.E."/>
            <person name="Kallscheuer N."/>
            <person name="Luecker S."/>
            <person name="Lage O.M."/>
            <person name="Pohl T."/>
            <person name="Merkel B.J."/>
            <person name="Hornburger P."/>
            <person name="Mueller R.-W."/>
            <person name="Bruemmer F."/>
            <person name="Labrenz M."/>
            <person name="Spormann A.M."/>
            <person name="Op Den Camp H."/>
            <person name="Overmann J."/>
            <person name="Amann R."/>
            <person name="Jetten M.S.M."/>
            <person name="Mascher T."/>
            <person name="Medema M.H."/>
            <person name="Devos D.P."/>
            <person name="Kaster A.-K."/>
            <person name="Ovreas L."/>
            <person name="Rohde M."/>
            <person name="Galperin M.Y."/>
            <person name="Jogler C."/>
        </authorList>
    </citation>
    <scope>NUCLEOTIDE SEQUENCE [LARGE SCALE GENOMIC DNA]</scope>
    <source>
        <strain evidence="1 2">Mal64</strain>
    </source>
</reference>